<dbReference type="InterPro" id="IPR046347">
    <property type="entry name" value="bZIP_sf"/>
</dbReference>
<dbReference type="FunFam" id="1.20.5.170:FF:000083">
    <property type="entry name" value="Transcription factor VIP1"/>
    <property type="match status" value="1"/>
</dbReference>
<dbReference type="Gene3D" id="1.20.5.170">
    <property type="match status" value="1"/>
</dbReference>
<evidence type="ECO:0000313" key="10">
    <source>
        <dbReference type="Proteomes" id="UP001237642"/>
    </source>
</evidence>
<sequence>MEPHKFTGKPLPSPFSTRPTDIDQMPETPLRGSHHRRAQSETFFRFTDDILLDDAVADFDLSTLDLPSLSSDNNNNNPISAAESDSSGDVKTAVVKHSVGPTSSSISTTSSHFRSVSVDADFFDGLSLADDVSDARPRKYHHRHNNSMDGSSTANSSFDDMMMMVDINAKKALAPDKLAELSLIDPKRAKRILANRQSAARSKERKIRYTSELERKVQTLQTEATTLSAQVTMLQRDTSGLTIENKELKLRLQAMEQQAHLRDALNETLREEVQRLKIATGQAPAANGNNFNRGLQSQFASHPQAYHFGTHQAHQSQQQQMQQLHMPPRSASLSTQNRTGQPQPSFADFN</sequence>
<dbReference type="PANTHER" id="PTHR13690">
    <property type="entry name" value="TRANSCRIPTION FACTOR POSF21-RELATED"/>
    <property type="match status" value="1"/>
</dbReference>
<comment type="subcellular location">
    <subcellularLocation>
        <location evidence="1">Nucleus</location>
    </subcellularLocation>
</comment>
<protein>
    <submittedName>
        <fullName evidence="9">Transcription factor VIP1</fullName>
    </submittedName>
</protein>
<dbReference type="GO" id="GO:0003677">
    <property type="term" value="F:DNA binding"/>
    <property type="evidence" value="ECO:0007669"/>
    <property type="project" value="UniProtKB-KW"/>
</dbReference>
<dbReference type="Proteomes" id="UP001237642">
    <property type="component" value="Unassembled WGS sequence"/>
</dbReference>
<feature type="compositionally biased region" description="Low complexity" evidence="7">
    <location>
        <begin position="66"/>
        <end position="77"/>
    </location>
</feature>
<feature type="compositionally biased region" description="Low complexity" evidence="7">
    <location>
        <begin position="311"/>
        <end position="325"/>
    </location>
</feature>
<dbReference type="PANTHER" id="PTHR13690:SF86">
    <property type="entry name" value="TRANSCRIPTION FACTOR VIP1"/>
    <property type="match status" value="1"/>
</dbReference>
<dbReference type="AlphaFoldDB" id="A0AAD8IVU8"/>
<evidence type="ECO:0000256" key="4">
    <source>
        <dbReference type="ARBA" id="ARBA00023163"/>
    </source>
</evidence>
<feature type="region of interest" description="Disordered" evidence="7">
    <location>
        <begin position="310"/>
        <end position="350"/>
    </location>
</feature>
<keyword evidence="3" id="KW-0238">DNA-binding</keyword>
<dbReference type="SUPFAM" id="SSF57959">
    <property type="entry name" value="Leucine zipper domain"/>
    <property type="match status" value="1"/>
</dbReference>
<dbReference type="GO" id="GO:0005634">
    <property type="term" value="C:nucleus"/>
    <property type="evidence" value="ECO:0007669"/>
    <property type="project" value="UniProtKB-SubCell"/>
</dbReference>
<evidence type="ECO:0000313" key="9">
    <source>
        <dbReference type="EMBL" id="KAK1391918.1"/>
    </source>
</evidence>
<gene>
    <name evidence="9" type="ORF">POM88_010974</name>
</gene>
<dbReference type="CDD" id="cd14703">
    <property type="entry name" value="bZIP_plant_RF2"/>
    <property type="match status" value="1"/>
</dbReference>
<evidence type="ECO:0000259" key="8">
    <source>
        <dbReference type="PROSITE" id="PS50217"/>
    </source>
</evidence>
<dbReference type="EMBL" id="JAUIZM010000003">
    <property type="protein sequence ID" value="KAK1391918.1"/>
    <property type="molecule type" value="Genomic_DNA"/>
</dbReference>
<dbReference type="PROSITE" id="PS50217">
    <property type="entry name" value="BZIP"/>
    <property type="match status" value="1"/>
</dbReference>
<evidence type="ECO:0000256" key="2">
    <source>
        <dbReference type="ARBA" id="ARBA00023015"/>
    </source>
</evidence>
<feature type="domain" description="BZIP" evidence="8">
    <location>
        <begin position="185"/>
        <end position="248"/>
    </location>
</feature>
<evidence type="ECO:0000256" key="7">
    <source>
        <dbReference type="SAM" id="MobiDB-lite"/>
    </source>
</evidence>
<reference evidence="9" key="1">
    <citation type="submission" date="2023-02" db="EMBL/GenBank/DDBJ databases">
        <title>Genome of toxic invasive species Heracleum sosnowskyi carries increased number of genes despite the absence of recent whole-genome duplications.</title>
        <authorList>
            <person name="Schelkunov M."/>
            <person name="Shtratnikova V."/>
            <person name="Makarenko M."/>
            <person name="Klepikova A."/>
            <person name="Omelchenko D."/>
            <person name="Novikova G."/>
            <person name="Obukhova E."/>
            <person name="Bogdanov V."/>
            <person name="Penin A."/>
            <person name="Logacheva M."/>
        </authorList>
    </citation>
    <scope>NUCLEOTIDE SEQUENCE</scope>
    <source>
        <strain evidence="9">Hsosn_3</strain>
        <tissue evidence="9">Leaf</tissue>
    </source>
</reference>
<dbReference type="GO" id="GO:0003700">
    <property type="term" value="F:DNA-binding transcription factor activity"/>
    <property type="evidence" value="ECO:0007669"/>
    <property type="project" value="InterPro"/>
</dbReference>
<keyword evidence="2" id="KW-0805">Transcription regulation</keyword>
<evidence type="ECO:0000256" key="3">
    <source>
        <dbReference type="ARBA" id="ARBA00023125"/>
    </source>
</evidence>
<keyword evidence="5" id="KW-0539">Nucleus</keyword>
<keyword evidence="6" id="KW-0175">Coiled coil</keyword>
<comment type="caution">
    <text evidence="9">The sequence shown here is derived from an EMBL/GenBank/DDBJ whole genome shotgun (WGS) entry which is preliminary data.</text>
</comment>
<feature type="compositionally biased region" description="Polar residues" evidence="7">
    <location>
        <begin position="331"/>
        <end position="344"/>
    </location>
</feature>
<proteinExistence type="predicted"/>
<accession>A0AAD8IVU8</accession>
<evidence type="ECO:0000256" key="1">
    <source>
        <dbReference type="ARBA" id="ARBA00004123"/>
    </source>
</evidence>
<organism evidence="9 10">
    <name type="scientific">Heracleum sosnowskyi</name>
    <dbReference type="NCBI Taxonomy" id="360622"/>
    <lineage>
        <taxon>Eukaryota</taxon>
        <taxon>Viridiplantae</taxon>
        <taxon>Streptophyta</taxon>
        <taxon>Embryophyta</taxon>
        <taxon>Tracheophyta</taxon>
        <taxon>Spermatophyta</taxon>
        <taxon>Magnoliopsida</taxon>
        <taxon>eudicotyledons</taxon>
        <taxon>Gunneridae</taxon>
        <taxon>Pentapetalae</taxon>
        <taxon>asterids</taxon>
        <taxon>campanulids</taxon>
        <taxon>Apiales</taxon>
        <taxon>Apiaceae</taxon>
        <taxon>Apioideae</taxon>
        <taxon>apioid superclade</taxon>
        <taxon>Tordylieae</taxon>
        <taxon>Tordyliinae</taxon>
        <taxon>Heracleum</taxon>
    </lineage>
</organism>
<feature type="region of interest" description="Disordered" evidence="7">
    <location>
        <begin position="1"/>
        <end position="36"/>
    </location>
</feature>
<evidence type="ECO:0000256" key="6">
    <source>
        <dbReference type="SAM" id="Coils"/>
    </source>
</evidence>
<feature type="coiled-coil region" evidence="6">
    <location>
        <begin position="210"/>
        <end position="258"/>
    </location>
</feature>
<keyword evidence="4" id="KW-0804">Transcription</keyword>
<feature type="region of interest" description="Disordered" evidence="7">
    <location>
        <begin position="66"/>
        <end position="93"/>
    </location>
</feature>
<dbReference type="InterPro" id="IPR044759">
    <property type="entry name" value="bZIP_RF2"/>
</dbReference>
<reference evidence="9" key="2">
    <citation type="submission" date="2023-05" db="EMBL/GenBank/DDBJ databases">
        <authorList>
            <person name="Schelkunov M.I."/>
        </authorList>
    </citation>
    <scope>NUCLEOTIDE SEQUENCE</scope>
    <source>
        <strain evidence="9">Hsosn_3</strain>
        <tissue evidence="9">Leaf</tissue>
    </source>
</reference>
<name>A0AAD8IVU8_9APIA</name>
<dbReference type="SMART" id="SM00338">
    <property type="entry name" value="BRLZ"/>
    <property type="match status" value="1"/>
</dbReference>
<evidence type="ECO:0000256" key="5">
    <source>
        <dbReference type="ARBA" id="ARBA00023242"/>
    </source>
</evidence>
<keyword evidence="10" id="KW-1185">Reference proteome</keyword>
<dbReference type="InterPro" id="IPR004827">
    <property type="entry name" value="bZIP"/>
</dbReference>
<dbReference type="Pfam" id="PF00170">
    <property type="entry name" value="bZIP_1"/>
    <property type="match status" value="1"/>
</dbReference>